<dbReference type="GO" id="GO:0004825">
    <property type="term" value="F:methionine-tRNA ligase activity"/>
    <property type="evidence" value="ECO:0007669"/>
    <property type="project" value="UniProtKB-EC"/>
</dbReference>
<dbReference type="eggNOG" id="KOG0436">
    <property type="taxonomic scope" value="Eukaryota"/>
</dbReference>
<evidence type="ECO:0000256" key="3">
    <source>
        <dbReference type="ARBA" id="ARBA00022598"/>
    </source>
</evidence>
<dbReference type="OMA" id="MDTQAFC"/>
<keyword evidence="6 10" id="KW-0648">Protein biosynthesis</keyword>
<evidence type="ECO:0000313" key="13">
    <source>
        <dbReference type="EMBL" id="CCA71505.1"/>
    </source>
</evidence>
<dbReference type="Gene3D" id="2.170.220.10">
    <property type="match status" value="1"/>
</dbReference>
<dbReference type="InterPro" id="IPR033911">
    <property type="entry name" value="MetRS_core"/>
</dbReference>
<evidence type="ECO:0000313" key="14">
    <source>
        <dbReference type="Proteomes" id="UP000007148"/>
    </source>
</evidence>
<keyword evidence="3 10" id="KW-0436">Ligase</keyword>
<dbReference type="SUPFAM" id="SSF52374">
    <property type="entry name" value="Nucleotidylyl transferase"/>
    <property type="match status" value="1"/>
</dbReference>
<dbReference type="EC" id="6.1.1.10" evidence="2"/>
<dbReference type="InterPro" id="IPR014758">
    <property type="entry name" value="Met-tRNA_synth"/>
</dbReference>
<dbReference type="InterPro" id="IPR023457">
    <property type="entry name" value="Met-tRNA_synth_2"/>
</dbReference>
<reference evidence="13 14" key="1">
    <citation type="journal article" date="2011" name="PLoS Pathog.">
        <title>Endophytic Life Strategies Decoded by Genome and Transcriptome Analyses of the Mutualistic Root Symbiont Piriformospora indica.</title>
        <authorList>
            <person name="Zuccaro A."/>
            <person name="Lahrmann U."/>
            <person name="Guldener U."/>
            <person name="Langen G."/>
            <person name="Pfiffi S."/>
            <person name="Biedenkopf D."/>
            <person name="Wong P."/>
            <person name="Samans B."/>
            <person name="Grimm C."/>
            <person name="Basiewicz M."/>
            <person name="Murat C."/>
            <person name="Martin F."/>
            <person name="Kogel K.H."/>
        </authorList>
    </citation>
    <scope>NUCLEOTIDE SEQUENCE [LARGE SCALE GENOMIC DNA]</scope>
    <source>
        <strain evidence="13 14">DSM 11827</strain>
    </source>
</reference>
<dbReference type="Pfam" id="PF09334">
    <property type="entry name" value="tRNA-synt_1g"/>
    <property type="match status" value="1"/>
</dbReference>
<dbReference type="Gene3D" id="1.10.730.10">
    <property type="entry name" value="Isoleucyl-tRNA Synthetase, Domain 1"/>
    <property type="match status" value="1"/>
</dbReference>
<evidence type="ECO:0000256" key="5">
    <source>
        <dbReference type="ARBA" id="ARBA00022840"/>
    </source>
</evidence>
<dbReference type="InterPro" id="IPR009080">
    <property type="entry name" value="tRNAsynth_Ia_anticodon-bd"/>
</dbReference>
<dbReference type="InterPro" id="IPR015413">
    <property type="entry name" value="Methionyl/Leucyl_tRNA_Synth"/>
</dbReference>
<keyword evidence="14" id="KW-1185">Reference proteome</keyword>
<feature type="domain" description="Methionyl/Leucyl tRNA synthetase" evidence="11">
    <location>
        <begin position="40"/>
        <end position="409"/>
    </location>
</feature>
<comment type="similarity">
    <text evidence="1 10">Belongs to the class-I aminoacyl-tRNA synthetase family.</text>
</comment>
<dbReference type="Gene3D" id="3.40.50.620">
    <property type="entry name" value="HUPs"/>
    <property type="match status" value="1"/>
</dbReference>
<proteinExistence type="inferred from homology"/>
<dbReference type="FunCoup" id="G4TJK4">
    <property type="interactions" value="225"/>
</dbReference>
<protein>
    <recommendedName>
        <fullName evidence="9">Probable methionine--tRNA ligase, mitochondrial</fullName>
        <ecNumber evidence="2">6.1.1.10</ecNumber>
    </recommendedName>
</protein>
<dbReference type="Pfam" id="PF19303">
    <property type="entry name" value="Anticodon_3"/>
    <property type="match status" value="1"/>
</dbReference>
<evidence type="ECO:0000256" key="6">
    <source>
        <dbReference type="ARBA" id="ARBA00022917"/>
    </source>
</evidence>
<evidence type="ECO:0000256" key="9">
    <source>
        <dbReference type="ARBA" id="ARBA00068817"/>
    </source>
</evidence>
<dbReference type="GO" id="GO:0006431">
    <property type="term" value="P:methionyl-tRNA aminoacylation"/>
    <property type="evidence" value="ECO:0007669"/>
    <property type="project" value="InterPro"/>
</dbReference>
<dbReference type="HOGENOM" id="CLU_009710_9_0_1"/>
<evidence type="ECO:0000256" key="10">
    <source>
        <dbReference type="RuleBase" id="RU363039"/>
    </source>
</evidence>
<dbReference type="AlphaFoldDB" id="G4TJK4"/>
<dbReference type="NCBIfam" id="TIGR00398">
    <property type="entry name" value="metG"/>
    <property type="match status" value="1"/>
</dbReference>
<name>G4TJK4_SERID</name>
<keyword evidence="5 10" id="KW-0067">ATP-binding</keyword>
<evidence type="ECO:0000259" key="12">
    <source>
        <dbReference type="Pfam" id="PF19303"/>
    </source>
</evidence>
<dbReference type="InParanoid" id="G4TJK4"/>
<comment type="catalytic activity">
    <reaction evidence="8">
        <text>tRNA(Met) + L-methionine + ATP = L-methionyl-tRNA(Met) + AMP + diphosphate</text>
        <dbReference type="Rhea" id="RHEA:13481"/>
        <dbReference type="Rhea" id="RHEA-COMP:9667"/>
        <dbReference type="Rhea" id="RHEA-COMP:9698"/>
        <dbReference type="ChEBI" id="CHEBI:30616"/>
        <dbReference type="ChEBI" id="CHEBI:33019"/>
        <dbReference type="ChEBI" id="CHEBI:57844"/>
        <dbReference type="ChEBI" id="CHEBI:78442"/>
        <dbReference type="ChEBI" id="CHEBI:78530"/>
        <dbReference type="ChEBI" id="CHEBI:456215"/>
        <dbReference type="EC" id="6.1.1.10"/>
    </reaction>
</comment>
<dbReference type="SUPFAM" id="SSF47323">
    <property type="entry name" value="Anticodon-binding domain of a subclass of class I aminoacyl-tRNA synthetases"/>
    <property type="match status" value="1"/>
</dbReference>
<keyword evidence="4 10" id="KW-0547">Nucleotide-binding</keyword>
<dbReference type="EMBL" id="CAFZ01000122">
    <property type="protein sequence ID" value="CCA71505.1"/>
    <property type="molecule type" value="Genomic_DNA"/>
</dbReference>
<organism evidence="13 14">
    <name type="scientific">Serendipita indica (strain DSM 11827)</name>
    <name type="common">Root endophyte fungus</name>
    <name type="synonym">Piriformospora indica</name>
    <dbReference type="NCBI Taxonomy" id="1109443"/>
    <lineage>
        <taxon>Eukaryota</taxon>
        <taxon>Fungi</taxon>
        <taxon>Dikarya</taxon>
        <taxon>Basidiomycota</taxon>
        <taxon>Agaricomycotina</taxon>
        <taxon>Agaricomycetes</taxon>
        <taxon>Sebacinales</taxon>
        <taxon>Serendipitaceae</taxon>
        <taxon>Serendipita</taxon>
    </lineage>
</organism>
<evidence type="ECO:0000256" key="4">
    <source>
        <dbReference type="ARBA" id="ARBA00022741"/>
    </source>
</evidence>
<gene>
    <name evidence="13" type="ORF">PIIN_05442</name>
</gene>
<dbReference type="CDD" id="cd00814">
    <property type="entry name" value="MetRS_core"/>
    <property type="match status" value="1"/>
</dbReference>
<feature type="domain" description="Methionyl-tRNA synthetase anticodon-binding" evidence="12">
    <location>
        <begin position="424"/>
        <end position="522"/>
    </location>
</feature>
<dbReference type="PANTHER" id="PTHR43326">
    <property type="entry name" value="METHIONYL-TRNA SYNTHETASE"/>
    <property type="match status" value="1"/>
</dbReference>
<evidence type="ECO:0000256" key="2">
    <source>
        <dbReference type="ARBA" id="ARBA00012838"/>
    </source>
</evidence>
<dbReference type="GO" id="GO:0005739">
    <property type="term" value="C:mitochondrion"/>
    <property type="evidence" value="ECO:0007669"/>
    <property type="project" value="UniProtKB-ARBA"/>
</dbReference>
<dbReference type="InterPro" id="IPR014729">
    <property type="entry name" value="Rossmann-like_a/b/a_fold"/>
</dbReference>
<dbReference type="PRINTS" id="PR01041">
    <property type="entry name" value="TRNASYNTHMET"/>
</dbReference>
<dbReference type="GO" id="GO:0005524">
    <property type="term" value="F:ATP binding"/>
    <property type="evidence" value="ECO:0007669"/>
    <property type="project" value="UniProtKB-KW"/>
</dbReference>
<sequence>MTSKWCPRRVQLLKSSFCRSYASSQTIKTSISATLTQKPYYVTSPIFYVNAAPHIGHLYSTVIADILARWQQIRNPTRPALYTTGTDEHGLKIQQAAKARGQSPRELCDSTSQFFRDLAAQSGIVSTSFIRTTEQSHRLAVESIWNELVQRGYIYKGVHSGWYAVSDEAFYTSKQVEEVVDPHNGEKYHRSKETGKQVVWTDEENYKFRLSQFRLPLKEWIERASPVYPRQRQNELLEYLSDDSSLQDLSVSRPKARVDWGLSVPDDPAHTIYVWLDALTSYMTAVGCPWSDTQTMRSSGWPADVHVVGKDILRFHAVYFPAFLMALDIPLPRQILCHAHWTMNKQKMAKSVGNVVDPFKILETYGQDSVRWYLARVGGNFVDDVDWSLDQLKIIHDRDLRGLGNLYKRLHAAPMCEGRQVALPSTSSNDPLEKELASSLMTITGEVTEAMNSLAVARAIDAIMVPIEITNRYLAHKSPWNETDPDVRAAAVSLSREALRICGILLQPFLPNKAPLLLDWLGVPAGKRSLIWAVFGASQRTAGNEATPNQKLFDAIKGKL</sequence>
<keyword evidence="7 10" id="KW-0030">Aminoacyl-tRNA synthetase</keyword>
<comment type="caution">
    <text evidence="13">The sequence shown here is derived from an EMBL/GenBank/DDBJ whole genome shotgun (WGS) entry which is preliminary data.</text>
</comment>
<dbReference type="FunFam" id="2.170.220.10:FF:000001">
    <property type="entry name" value="methionine--tRNA ligase, mitochondrial"/>
    <property type="match status" value="1"/>
</dbReference>
<evidence type="ECO:0000259" key="11">
    <source>
        <dbReference type="Pfam" id="PF09334"/>
    </source>
</evidence>
<dbReference type="InterPro" id="IPR041872">
    <property type="entry name" value="Anticodon_Met"/>
</dbReference>
<evidence type="ECO:0000256" key="8">
    <source>
        <dbReference type="ARBA" id="ARBA00047364"/>
    </source>
</evidence>
<dbReference type="OrthoDB" id="24670at2759"/>
<dbReference type="Proteomes" id="UP000007148">
    <property type="component" value="Unassembled WGS sequence"/>
</dbReference>
<evidence type="ECO:0000256" key="1">
    <source>
        <dbReference type="ARBA" id="ARBA00005594"/>
    </source>
</evidence>
<evidence type="ECO:0000256" key="7">
    <source>
        <dbReference type="ARBA" id="ARBA00023146"/>
    </source>
</evidence>
<dbReference type="PANTHER" id="PTHR43326:SF1">
    <property type="entry name" value="METHIONINE--TRNA LIGASE, MITOCHONDRIAL"/>
    <property type="match status" value="1"/>
</dbReference>
<accession>G4TJK4</accession>
<dbReference type="STRING" id="1109443.G4TJK4"/>